<evidence type="ECO:0000313" key="2">
    <source>
        <dbReference type="EMBL" id="MFI8749375.1"/>
    </source>
</evidence>
<dbReference type="EMBL" id="JBITWC010000006">
    <property type="protein sequence ID" value="MFI8749375.1"/>
    <property type="molecule type" value="Genomic_DNA"/>
</dbReference>
<feature type="domain" description="NERD" evidence="1">
    <location>
        <begin position="37"/>
        <end position="154"/>
    </location>
</feature>
<name>A0ABW8BQ88_9GAMM</name>
<reference evidence="2 3" key="1">
    <citation type="submission" date="2024-10" db="EMBL/GenBank/DDBJ databases">
        <title>The Natural Products Discovery Center: Release of the First 8490 Sequenced Strains for Exploring Actinobacteria Biosynthetic Diversity.</title>
        <authorList>
            <person name="Kalkreuter E."/>
            <person name="Kautsar S.A."/>
            <person name="Yang D."/>
            <person name="Bader C.D."/>
            <person name="Teijaro C.N."/>
            <person name="Fluegel L."/>
            <person name="Davis C.M."/>
            <person name="Simpson J.R."/>
            <person name="Lauterbach L."/>
            <person name="Steele A.D."/>
            <person name="Gui C."/>
            <person name="Meng S."/>
            <person name="Li G."/>
            <person name="Viehrig K."/>
            <person name="Ye F."/>
            <person name="Su P."/>
            <person name="Kiefer A.F."/>
            <person name="Nichols A."/>
            <person name="Cepeda A.J."/>
            <person name="Yan W."/>
            <person name="Fan B."/>
            <person name="Jiang Y."/>
            <person name="Adhikari A."/>
            <person name="Zheng C.-J."/>
            <person name="Schuster L."/>
            <person name="Cowan T.M."/>
            <person name="Smanski M.J."/>
            <person name="Chevrette M.G."/>
            <person name="De Carvalho L.P.S."/>
            <person name="Shen B."/>
        </authorList>
    </citation>
    <scope>NUCLEOTIDE SEQUENCE [LARGE SCALE GENOMIC DNA]</scope>
    <source>
        <strain evidence="2 3">NPDC077409</strain>
    </source>
</reference>
<proteinExistence type="predicted"/>
<accession>A0ABW8BQ88</accession>
<evidence type="ECO:0000313" key="3">
    <source>
        <dbReference type="Proteomes" id="UP001614338"/>
    </source>
</evidence>
<dbReference type="Proteomes" id="UP001614338">
    <property type="component" value="Unassembled WGS sequence"/>
</dbReference>
<comment type="caution">
    <text evidence="2">The sequence shown here is derived from an EMBL/GenBank/DDBJ whole genome shotgun (WGS) entry which is preliminary data.</text>
</comment>
<dbReference type="RefSeq" id="WP_399842815.1">
    <property type="nucleotide sequence ID" value="NZ_JBITWC010000006.1"/>
</dbReference>
<dbReference type="PROSITE" id="PS50965">
    <property type="entry name" value="NERD"/>
    <property type="match status" value="1"/>
</dbReference>
<sequence length="339" mass="37927">MNQSGPKERASSLSKETNAVILKEKDALASSDKRSQYGYQQEKDVAFHLRREFGDNDQVLVFNDLRLTHNGENAQIDHLVVYPFGFIVIESKSISGKVNVNAEGEWSRSYRGEWRGMPSPIRQAELQQALLKDLLRANVEKFVRKILGIQGQVGGREWHVLCAVSSSAILDRKKMPAKISELTVKSEFVVEHVKKLMGSLGSLSVLKGRARFNEQELSALGDFLIQQDAEARKTYQPSQPAQEHAVHTIREPGVVEAPRTARLTCRHCGEAHLLEDRYGKYGYFVRCGSCHKNTPMKPTCAECQSRSVVVNKSGPTYTATCKSCSHKFMLFQAEVSAKA</sequence>
<gene>
    <name evidence="2" type="ORF">ACIGG6_05165</name>
</gene>
<evidence type="ECO:0000259" key="1">
    <source>
        <dbReference type="PROSITE" id="PS50965"/>
    </source>
</evidence>
<keyword evidence="3" id="KW-1185">Reference proteome</keyword>
<dbReference type="Pfam" id="PF08378">
    <property type="entry name" value="NERD"/>
    <property type="match status" value="1"/>
</dbReference>
<dbReference type="InterPro" id="IPR011528">
    <property type="entry name" value="NERD"/>
</dbReference>
<organism evidence="2 3">
    <name type="scientific">Vreelandella lionensis</name>
    <dbReference type="NCBI Taxonomy" id="1144478"/>
    <lineage>
        <taxon>Bacteria</taxon>
        <taxon>Pseudomonadati</taxon>
        <taxon>Pseudomonadota</taxon>
        <taxon>Gammaproteobacteria</taxon>
        <taxon>Oceanospirillales</taxon>
        <taxon>Halomonadaceae</taxon>
        <taxon>Vreelandella</taxon>
    </lineage>
</organism>
<protein>
    <submittedName>
        <fullName evidence="2">Nuclease-related domain-containing protein</fullName>
    </submittedName>
</protein>